<name>A0A2I0HGD8_PUNGR</name>
<evidence type="ECO:0000313" key="2">
    <source>
        <dbReference type="EMBL" id="PKI26302.1"/>
    </source>
</evidence>
<feature type="non-terminal residue" evidence="2">
    <location>
        <position position="78"/>
    </location>
</feature>
<dbReference type="InterPro" id="IPR003959">
    <property type="entry name" value="ATPase_AAA_core"/>
</dbReference>
<dbReference type="Gene3D" id="3.40.50.300">
    <property type="entry name" value="P-loop containing nucleotide triphosphate hydrolases"/>
    <property type="match status" value="1"/>
</dbReference>
<dbReference type="AlphaFoldDB" id="A0A2I0HGD8"/>
<dbReference type="InterPro" id="IPR050747">
    <property type="entry name" value="Mitochondrial_chaperone_BCS1"/>
</dbReference>
<dbReference type="PANTHER" id="PTHR23070">
    <property type="entry name" value="BCS1 AAA-TYPE ATPASE"/>
    <property type="match status" value="1"/>
</dbReference>
<organism evidence="2 3">
    <name type="scientific">Punica granatum</name>
    <name type="common">Pomegranate</name>
    <dbReference type="NCBI Taxonomy" id="22663"/>
    <lineage>
        <taxon>Eukaryota</taxon>
        <taxon>Viridiplantae</taxon>
        <taxon>Streptophyta</taxon>
        <taxon>Embryophyta</taxon>
        <taxon>Tracheophyta</taxon>
        <taxon>Spermatophyta</taxon>
        <taxon>Magnoliopsida</taxon>
        <taxon>eudicotyledons</taxon>
        <taxon>Gunneridae</taxon>
        <taxon>Pentapetalae</taxon>
        <taxon>rosids</taxon>
        <taxon>malvids</taxon>
        <taxon>Myrtales</taxon>
        <taxon>Lythraceae</taxon>
        <taxon>Punica</taxon>
    </lineage>
</organism>
<dbReference type="EMBL" id="PGOL01032482">
    <property type="protein sequence ID" value="PKI26302.1"/>
    <property type="molecule type" value="Genomic_DNA"/>
</dbReference>
<dbReference type="SUPFAM" id="SSF52540">
    <property type="entry name" value="P-loop containing nucleoside triphosphate hydrolases"/>
    <property type="match status" value="1"/>
</dbReference>
<proteinExistence type="predicted"/>
<feature type="domain" description="ATPase AAA-type core" evidence="1">
    <location>
        <begin position="34"/>
        <end position="76"/>
    </location>
</feature>
<sequence>MEPEQKEALKEDLVRFLSRKEFYKRVGRAWKRGYLLYGPPGTGKSSLVAAMANYLKFDVYDLQLSNIVSDSDLRKLLL</sequence>
<gene>
    <name evidence="2" type="ORF">CRG98_049009</name>
</gene>
<dbReference type="Pfam" id="PF00004">
    <property type="entry name" value="AAA"/>
    <property type="match status" value="1"/>
</dbReference>
<keyword evidence="3" id="KW-1185">Reference proteome</keyword>
<dbReference type="Proteomes" id="UP000233551">
    <property type="component" value="Unassembled WGS sequence"/>
</dbReference>
<protein>
    <recommendedName>
        <fullName evidence="1">ATPase AAA-type core domain-containing protein</fullName>
    </recommendedName>
</protein>
<reference evidence="2 3" key="1">
    <citation type="submission" date="2017-11" db="EMBL/GenBank/DDBJ databases">
        <title>De-novo sequencing of pomegranate (Punica granatum L.) genome.</title>
        <authorList>
            <person name="Akparov Z."/>
            <person name="Amiraslanov A."/>
            <person name="Hajiyeva S."/>
            <person name="Abbasov M."/>
            <person name="Kaur K."/>
            <person name="Hamwieh A."/>
            <person name="Solovyev V."/>
            <person name="Salamov A."/>
            <person name="Braich B."/>
            <person name="Kosarev P."/>
            <person name="Mahmoud A."/>
            <person name="Hajiyev E."/>
            <person name="Babayeva S."/>
            <person name="Izzatullayeva V."/>
            <person name="Mammadov A."/>
            <person name="Mammadov A."/>
            <person name="Sharifova S."/>
            <person name="Ojaghi J."/>
            <person name="Eynullazada K."/>
            <person name="Bayramov B."/>
            <person name="Abdulazimova A."/>
            <person name="Shahmuradov I."/>
        </authorList>
    </citation>
    <scope>NUCLEOTIDE SEQUENCE [LARGE SCALE GENOMIC DNA]</scope>
    <source>
        <strain evidence="3">cv. AG2017</strain>
        <tissue evidence="2">Leaf</tissue>
    </source>
</reference>
<evidence type="ECO:0000313" key="3">
    <source>
        <dbReference type="Proteomes" id="UP000233551"/>
    </source>
</evidence>
<dbReference type="InterPro" id="IPR027417">
    <property type="entry name" value="P-loop_NTPase"/>
</dbReference>
<evidence type="ECO:0000259" key="1">
    <source>
        <dbReference type="Pfam" id="PF00004"/>
    </source>
</evidence>
<dbReference type="GO" id="GO:0016887">
    <property type="term" value="F:ATP hydrolysis activity"/>
    <property type="evidence" value="ECO:0007669"/>
    <property type="project" value="InterPro"/>
</dbReference>
<accession>A0A2I0HGD8</accession>
<dbReference type="GO" id="GO:0005524">
    <property type="term" value="F:ATP binding"/>
    <property type="evidence" value="ECO:0007669"/>
    <property type="project" value="InterPro"/>
</dbReference>
<comment type="caution">
    <text evidence="2">The sequence shown here is derived from an EMBL/GenBank/DDBJ whole genome shotgun (WGS) entry which is preliminary data.</text>
</comment>
<dbReference type="STRING" id="22663.A0A2I0HGD8"/>